<keyword evidence="1" id="KW-0040">ANK repeat</keyword>
<dbReference type="OrthoDB" id="673776at2759"/>
<name>A0A6P6WKX8_COFAR</name>
<gene>
    <name evidence="4" type="primary">LOC113734027</name>
</gene>
<evidence type="ECO:0000256" key="2">
    <source>
        <dbReference type="SAM" id="MobiDB-lite"/>
    </source>
</evidence>
<protein>
    <submittedName>
        <fullName evidence="4">Uncharacterized protein isoform X1</fullName>
    </submittedName>
</protein>
<feature type="repeat" description="ANK" evidence="1">
    <location>
        <begin position="258"/>
        <end position="290"/>
    </location>
</feature>
<reference evidence="3" key="1">
    <citation type="journal article" date="2025" name="Foods">
        <title>Unveiling the Microbial Signatures of Arabica Coffee Cherries: Insights into Ripeness Specific Diversity, Functional Traits, and Implications for Quality and Safety.</title>
        <authorList>
            <consortium name="RefSeq"/>
            <person name="Tenea G.N."/>
            <person name="Cifuentes V."/>
            <person name="Reyes P."/>
            <person name="Cevallos-Vallejos M."/>
        </authorList>
    </citation>
    <scope>NUCLEOTIDE SEQUENCE [LARGE SCALE GENOMIC DNA]</scope>
</reference>
<reference evidence="4" key="2">
    <citation type="submission" date="2025-08" db="UniProtKB">
        <authorList>
            <consortium name="RefSeq"/>
        </authorList>
    </citation>
    <scope>IDENTIFICATION</scope>
    <source>
        <tissue evidence="4">Leaves</tissue>
    </source>
</reference>
<dbReference type="AlphaFoldDB" id="A0A6P6WKX8"/>
<accession>A0A6P6WKX8</accession>
<feature type="compositionally biased region" description="Basic and acidic residues" evidence="2">
    <location>
        <begin position="29"/>
        <end position="46"/>
    </location>
</feature>
<feature type="region of interest" description="Disordered" evidence="2">
    <location>
        <begin position="29"/>
        <end position="50"/>
    </location>
</feature>
<evidence type="ECO:0000256" key="1">
    <source>
        <dbReference type="PROSITE-ProRule" id="PRU00023"/>
    </source>
</evidence>
<keyword evidence="3" id="KW-1185">Reference proteome</keyword>
<dbReference type="Gene3D" id="1.25.40.20">
    <property type="entry name" value="Ankyrin repeat-containing domain"/>
    <property type="match status" value="1"/>
</dbReference>
<dbReference type="Proteomes" id="UP001652660">
    <property type="component" value="Chromosome 3c"/>
</dbReference>
<evidence type="ECO:0000313" key="3">
    <source>
        <dbReference type="Proteomes" id="UP001652660"/>
    </source>
</evidence>
<dbReference type="RefSeq" id="XP_027116124.2">
    <property type="nucleotide sequence ID" value="XM_027260323.2"/>
</dbReference>
<dbReference type="InterPro" id="IPR002110">
    <property type="entry name" value="Ankyrin_rpt"/>
</dbReference>
<dbReference type="InterPro" id="IPR036770">
    <property type="entry name" value="Ankyrin_rpt-contain_sf"/>
</dbReference>
<dbReference type="PROSITE" id="PS50297">
    <property type="entry name" value="ANK_REP_REGION"/>
    <property type="match status" value="1"/>
</dbReference>
<evidence type="ECO:0000313" key="4">
    <source>
        <dbReference type="RefSeq" id="XP_027116124.2"/>
    </source>
</evidence>
<dbReference type="SUPFAM" id="SSF48403">
    <property type="entry name" value="Ankyrin repeat"/>
    <property type="match status" value="1"/>
</dbReference>
<sequence>MKTKELMQNVESEEVNIYPKQHVIAPEKKDEFGGLGGENHEGEGKSDLGPVEKVTALEKKNEFVDLVGEQQEHNWGPEVKSDLGQVKKINASDKKVESVDLVGEQQEQNHESEVKSYLEQVETISASEKKVQYVGLVAQQHEQNCEGEVKSELEQARIGSAKKGELEGLDDEHLNQNRERDEEVFYLRQVSSLIADDNKDELVGLLKEKLERNVSGISSLKLESLLTMVCQCRAKSCATALVAGEAGLKLDLHAKLSSGEYPLHVAAHNLSFELVNLFLQLGAQTNVVGSSGKLPLHMAVEAISRHDFLADWIPEKSIHKLIYLLCLPDLHKPLEVVNLLAQSSGEVQSVAKHCVEDGNLVQIATLLMGAREKLLEPVPGYETEGPILGLYIAKKLRSLTCEEFRLIAYGKREEIRPFRSKKDALLSAVSLLQVFESAGGAIEDYCHSNTRSSLNNKVAKDIHCLLWKFGFLGSREHINSCLSNLGKLEKAKLIQSVNLTRSLPELVRESRKAGSQLTPRVYSPPNQSFHSCTWANTAKGVKLVSPVRTQADGIINQAMKPLMRKFKTAAQMSVMGLSMRRRIRY</sequence>
<dbReference type="PROSITE" id="PS50088">
    <property type="entry name" value="ANK_REPEAT"/>
    <property type="match status" value="1"/>
</dbReference>
<proteinExistence type="predicted"/>
<organism evidence="3 4">
    <name type="scientific">Coffea arabica</name>
    <name type="common">Arabian coffee</name>
    <dbReference type="NCBI Taxonomy" id="13443"/>
    <lineage>
        <taxon>Eukaryota</taxon>
        <taxon>Viridiplantae</taxon>
        <taxon>Streptophyta</taxon>
        <taxon>Embryophyta</taxon>
        <taxon>Tracheophyta</taxon>
        <taxon>Spermatophyta</taxon>
        <taxon>Magnoliopsida</taxon>
        <taxon>eudicotyledons</taxon>
        <taxon>Gunneridae</taxon>
        <taxon>Pentapetalae</taxon>
        <taxon>asterids</taxon>
        <taxon>lamiids</taxon>
        <taxon>Gentianales</taxon>
        <taxon>Rubiaceae</taxon>
        <taxon>Ixoroideae</taxon>
        <taxon>Gardenieae complex</taxon>
        <taxon>Bertiereae - Coffeeae clade</taxon>
        <taxon>Coffeeae</taxon>
        <taxon>Coffea</taxon>
    </lineage>
</organism>
<dbReference type="GeneID" id="113734027"/>